<organism evidence="2 3">
    <name type="scientific">Planosporangium flavigriseum</name>
    <dbReference type="NCBI Taxonomy" id="373681"/>
    <lineage>
        <taxon>Bacteria</taxon>
        <taxon>Bacillati</taxon>
        <taxon>Actinomycetota</taxon>
        <taxon>Actinomycetes</taxon>
        <taxon>Micromonosporales</taxon>
        <taxon>Micromonosporaceae</taxon>
        <taxon>Planosporangium</taxon>
    </lineage>
</organism>
<dbReference type="AlphaFoldDB" id="A0A8J3LJQ1"/>
<reference evidence="2" key="1">
    <citation type="submission" date="2021-01" db="EMBL/GenBank/DDBJ databases">
        <title>Whole genome shotgun sequence of Planosporangium flavigriseum NBRC 105377.</title>
        <authorList>
            <person name="Komaki H."/>
            <person name="Tamura T."/>
        </authorList>
    </citation>
    <scope>NUCLEOTIDE SEQUENCE</scope>
    <source>
        <strain evidence="2">NBRC 105377</strain>
    </source>
</reference>
<gene>
    <name evidence="2" type="ORF">Pfl04_03270</name>
</gene>
<keyword evidence="3" id="KW-1185">Reference proteome</keyword>
<evidence type="ECO:0008006" key="4">
    <source>
        <dbReference type="Google" id="ProtNLM"/>
    </source>
</evidence>
<protein>
    <recommendedName>
        <fullName evidence="4">Lipoprotein</fullName>
    </recommendedName>
</protein>
<feature type="region of interest" description="Disordered" evidence="1">
    <location>
        <begin position="36"/>
        <end position="71"/>
    </location>
</feature>
<dbReference type="EMBL" id="BONU01000002">
    <property type="protein sequence ID" value="GIG71923.1"/>
    <property type="molecule type" value="Genomic_DNA"/>
</dbReference>
<evidence type="ECO:0000313" key="2">
    <source>
        <dbReference type="EMBL" id="GIG71923.1"/>
    </source>
</evidence>
<accession>A0A8J3LJQ1</accession>
<feature type="compositionally biased region" description="Low complexity" evidence="1">
    <location>
        <begin position="38"/>
        <end position="66"/>
    </location>
</feature>
<dbReference type="Proteomes" id="UP000653674">
    <property type="component" value="Unassembled WGS sequence"/>
</dbReference>
<sequence length="176" mass="17322">MREPRTWVRAALLITVVVGTAAGCGRVVPLPSPDAQVGPGISASPSEEPAAEATAGPGEGASATPGPVDPLPAVTALSEASASPCAGGPGADRVIAALRRDRNLLPAEVAPKIVSGPLCAGSWQYTVMNVPGREALQVVTRGSGGALTVVTAGTYVCIPEVVGAAPAGIVAAARCR</sequence>
<name>A0A8J3LJQ1_9ACTN</name>
<evidence type="ECO:0000256" key="1">
    <source>
        <dbReference type="SAM" id="MobiDB-lite"/>
    </source>
</evidence>
<comment type="caution">
    <text evidence="2">The sequence shown here is derived from an EMBL/GenBank/DDBJ whole genome shotgun (WGS) entry which is preliminary data.</text>
</comment>
<evidence type="ECO:0000313" key="3">
    <source>
        <dbReference type="Proteomes" id="UP000653674"/>
    </source>
</evidence>
<dbReference type="PROSITE" id="PS51257">
    <property type="entry name" value="PROKAR_LIPOPROTEIN"/>
    <property type="match status" value="1"/>
</dbReference>
<proteinExistence type="predicted"/>
<dbReference type="RefSeq" id="WP_168074991.1">
    <property type="nucleotide sequence ID" value="NZ_BAAAQJ010000008.1"/>
</dbReference>